<dbReference type="OrthoDB" id="3551771at2759"/>
<proteinExistence type="predicted"/>
<evidence type="ECO:0000313" key="2">
    <source>
        <dbReference type="Proteomes" id="UP000624404"/>
    </source>
</evidence>
<accession>A0A8H2VUR9</accession>
<keyword evidence="2" id="KW-1185">Reference proteome</keyword>
<dbReference type="AlphaFoldDB" id="A0A8H2VUR9"/>
<sequence>MSHLLIPIGPLKLTTILREKVFVKWVSPDGTASTLGSRLSQNGQCPELLMTASYDTENYIHVDFSLMLAVKMGGKFKRIEIMFVAPPNLNFPDDDTVQLNANSNNYSALDVAALHDAGISDERDHVIHIPLRLTTEGFVIMKKTNSVIRLQTVTSKQLILNMKSLSNASVFDIYIRPSDHAREGLKELRMRLGSTGSATPRSSRAEMYVQHGSMLVEWDRFMFKDSQLFSQHPSTQTQLSPEMSLPHASPVALDDVELSDTDVDFHDFDHNLSSVEMDVGICSDEGALPNEQSPDLDLQINQETLQAKLSNWVNGALKLHPDVFQHRSLIDKLAILGDCVRRSNSRTFDHTISWCSALLFYDPSDSGDDQLWEDRNRWVITRIARMISWINKYHVGAEFSSVMFSHFVKLGRVARTFALSTGSDDTEFRLQRSVCISRILTEFDGLRGSGRIDWEFVAVSRKRNAVEDCGSTPKRGRNTM</sequence>
<name>A0A8H2VUR9_9HELO</name>
<gene>
    <name evidence="1" type="ORF">SCLTRI_LOCUS4946</name>
</gene>
<protein>
    <submittedName>
        <fullName evidence="1">7355a69f-163d-4fd8-ab87-b5b39b655e1c</fullName>
    </submittedName>
</protein>
<dbReference type="EMBL" id="CAJHIA010000014">
    <property type="protein sequence ID" value="CAD6445154.1"/>
    <property type="molecule type" value="Genomic_DNA"/>
</dbReference>
<organism evidence="1 2">
    <name type="scientific">Sclerotinia trifoliorum</name>
    <dbReference type="NCBI Taxonomy" id="28548"/>
    <lineage>
        <taxon>Eukaryota</taxon>
        <taxon>Fungi</taxon>
        <taxon>Dikarya</taxon>
        <taxon>Ascomycota</taxon>
        <taxon>Pezizomycotina</taxon>
        <taxon>Leotiomycetes</taxon>
        <taxon>Helotiales</taxon>
        <taxon>Sclerotiniaceae</taxon>
        <taxon>Sclerotinia</taxon>
    </lineage>
</organism>
<evidence type="ECO:0000313" key="1">
    <source>
        <dbReference type="EMBL" id="CAD6445154.1"/>
    </source>
</evidence>
<comment type="caution">
    <text evidence="1">The sequence shown here is derived from an EMBL/GenBank/DDBJ whole genome shotgun (WGS) entry which is preliminary data.</text>
</comment>
<dbReference type="Proteomes" id="UP000624404">
    <property type="component" value="Unassembled WGS sequence"/>
</dbReference>
<reference evidence="1" key="1">
    <citation type="submission" date="2020-10" db="EMBL/GenBank/DDBJ databases">
        <authorList>
            <person name="Kusch S."/>
        </authorList>
    </citation>
    <scope>NUCLEOTIDE SEQUENCE</scope>
    <source>
        <strain evidence="1">SwB9</strain>
    </source>
</reference>